<feature type="signal peptide" evidence="1">
    <location>
        <begin position="1"/>
        <end position="22"/>
    </location>
</feature>
<accession>A0A3A3FVP8</accession>
<sequence length="313" mass="34044">MQPLHRQTALVLVLLTASALAAADSAASLLDDYRRVTAQGRATNRLDIDNDSLLLNRDDGFYSSGLRYSREHALREGGQVTVFGWRLGQQFYTASDIKLAPQQIGATDHPYAGWLYGGVFKETQRKDGSHLRYGVDLGCLGPCAGGRWTQTSLHRLLNQPLPQGWSRQVRNEIGVILYGEMAPLRWQPASWLDATPVIHGRFGNIHTDVGAGVTVRAGQLPAFGEAAGLHGYLRLDARAVAYNATLQGGYFSSDNPHTVKPKRAVGEAELGLAWSGGQYGVTGAVVRRSTEIDALSNARGAQTFVRLMLVYTP</sequence>
<dbReference type="RefSeq" id="WP_119783672.1">
    <property type="nucleotide sequence ID" value="NZ_QYUQ01000002.1"/>
</dbReference>
<dbReference type="Proteomes" id="UP000266327">
    <property type="component" value="Unassembled WGS sequence"/>
</dbReference>
<gene>
    <name evidence="2" type="ORF">D3878_00400</name>
</gene>
<keyword evidence="3" id="KW-1185">Reference proteome</keyword>
<dbReference type="AlphaFoldDB" id="A0A3A3FVP8"/>
<dbReference type="InterPro" id="IPR037107">
    <property type="entry name" value="Put_OMP_sf"/>
</dbReference>
<organism evidence="2 3">
    <name type="scientific">Noviherbaspirillum sedimenti</name>
    <dbReference type="NCBI Taxonomy" id="2320865"/>
    <lineage>
        <taxon>Bacteria</taxon>
        <taxon>Pseudomonadati</taxon>
        <taxon>Pseudomonadota</taxon>
        <taxon>Betaproteobacteria</taxon>
        <taxon>Burkholderiales</taxon>
        <taxon>Oxalobacteraceae</taxon>
        <taxon>Noviherbaspirillum</taxon>
    </lineage>
</organism>
<dbReference type="EMBL" id="QYUQ01000002">
    <property type="protein sequence ID" value="RJG00217.1"/>
    <property type="molecule type" value="Genomic_DNA"/>
</dbReference>
<comment type="caution">
    <text evidence="2">The sequence shown here is derived from an EMBL/GenBank/DDBJ whole genome shotgun (WGS) entry which is preliminary data.</text>
</comment>
<keyword evidence="1" id="KW-0732">Signal</keyword>
<reference evidence="3" key="1">
    <citation type="submission" date="2018-09" db="EMBL/GenBank/DDBJ databases">
        <authorList>
            <person name="Zhu H."/>
        </authorList>
    </citation>
    <scope>NUCLEOTIDE SEQUENCE [LARGE SCALE GENOMIC DNA]</scope>
    <source>
        <strain evidence="3">K1S02-23</strain>
    </source>
</reference>
<dbReference type="Gene3D" id="2.40.128.140">
    <property type="entry name" value="Outer membrane protein"/>
    <property type="match status" value="1"/>
</dbReference>
<protein>
    <submittedName>
        <fullName evidence="2">Lipid A deacylase LpxR family protein</fullName>
    </submittedName>
</protein>
<proteinExistence type="predicted"/>
<evidence type="ECO:0000256" key="1">
    <source>
        <dbReference type="SAM" id="SignalP"/>
    </source>
</evidence>
<evidence type="ECO:0000313" key="3">
    <source>
        <dbReference type="Proteomes" id="UP000266327"/>
    </source>
</evidence>
<dbReference type="OrthoDB" id="9776275at2"/>
<feature type="chain" id="PRO_5017334274" evidence="1">
    <location>
        <begin position="23"/>
        <end position="313"/>
    </location>
</feature>
<dbReference type="Pfam" id="PF09982">
    <property type="entry name" value="LpxR"/>
    <property type="match status" value="1"/>
</dbReference>
<evidence type="ECO:0000313" key="2">
    <source>
        <dbReference type="EMBL" id="RJG00217.1"/>
    </source>
</evidence>
<name>A0A3A3FVP8_9BURK</name>
<dbReference type="InterPro" id="IPR018707">
    <property type="entry name" value="LpxR"/>
</dbReference>